<reference evidence="2" key="1">
    <citation type="submission" date="2011-07" db="EMBL/GenBank/DDBJ databases">
        <authorList>
            <consortium name="Caenorhabditis brenneri Sequencing and Analysis Consortium"/>
            <person name="Wilson R.K."/>
        </authorList>
    </citation>
    <scope>NUCLEOTIDE SEQUENCE [LARGE SCALE GENOMIC DNA]</scope>
    <source>
        <strain evidence="2">PB2801</strain>
    </source>
</reference>
<gene>
    <name evidence="1" type="ORF">CAEBREN_13918</name>
</gene>
<keyword evidence="2" id="KW-1185">Reference proteome</keyword>
<dbReference type="Proteomes" id="UP000008068">
    <property type="component" value="Unassembled WGS sequence"/>
</dbReference>
<proteinExistence type="predicted"/>
<dbReference type="EMBL" id="GL379790">
    <property type="protein sequence ID" value="EGT49688.1"/>
    <property type="molecule type" value="Genomic_DNA"/>
</dbReference>
<sequence length="9" mass="1076">MKRIGKKDT</sequence>
<protein>
    <submittedName>
        <fullName evidence="1">Uncharacterized protein</fullName>
    </submittedName>
</protein>
<organism evidence="2">
    <name type="scientific">Caenorhabditis brenneri</name>
    <name type="common">Nematode worm</name>
    <dbReference type="NCBI Taxonomy" id="135651"/>
    <lineage>
        <taxon>Eukaryota</taxon>
        <taxon>Metazoa</taxon>
        <taxon>Ecdysozoa</taxon>
        <taxon>Nematoda</taxon>
        <taxon>Chromadorea</taxon>
        <taxon>Rhabditida</taxon>
        <taxon>Rhabditina</taxon>
        <taxon>Rhabditomorpha</taxon>
        <taxon>Rhabditoidea</taxon>
        <taxon>Rhabditidae</taxon>
        <taxon>Peloderinae</taxon>
        <taxon>Caenorhabditis</taxon>
    </lineage>
</organism>
<dbReference type="InParanoid" id="G0MD11"/>
<evidence type="ECO:0000313" key="2">
    <source>
        <dbReference type="Proteomes" id="UP000008068"/>
    </source>
</evidence>
<name>G0MD11_CAEBE</name>
<evidence type="ECO:0000313" key="1">
    <source>
        <dbReference type="EMBL" id="EGT49688.1"/>
    </source>
</evidence>
<accession>G0MD11</accession>